<evidence type="ECO:0000313" key="3">
    <source>
        <dbReference type="Proteomes" id="UP001283341"/>
    </source>
</evidence>
<protein>
    <submittedName>
        <fullName evidence="2">Heterokaryon incompatibility protein-domain-containing protein</fullName>
    </submittedName>
</protein>
<organism evidence="2 3">
    <name type="scientific">Apodospora peruviana</name>
    <dbReference type="NCBI Taxonomy" id="516989"/>
    <lineage>
        <taxon>Eukaryota</taxon>
        <taxon>Fungi</taxon>
        <taxon>Dikarya</taxon>
        <taxon>Ascomycota</taxon>
        <taxon>Pezizomycotina</taxon>
        <taxon>Sordariomycetes</taxon>
        <taxon>Sordariomycetidae</taxon>
        <taxon>Sordariales</taxon>
        <taxon>Lasiosphaeriaceae</taxon>
        <taxon>Apodospora</taxon>
    </lineage>
</organism>
<dbReference type="AlphaFoldDB" id="A0AAE0IH10"/>
<dbReference type="InterPro" id="IPR052895">
    <property type="entry name" value="HetReg/Transcr_Mod"/>
</dbReference>
<reference evidence="2" key="2">
    <citation type="submission" date="2023-06" db="EMBL/GenBank/DDBJ databases">
        <authorList>
            <consortium name="Lawrence Berkeley National Laboratory"/>
            <person name="Haridas S."/>
            <person name="Hensen N."/>
            <person name="Bonometti L."/>
            <person name="Westerberg I."/>
            <person name="Brannstrom I.O."/>
            <person name="Guillou S."/>
            <person name="Cros-Aarteil S."/>
            <person name="Calhoun S."/>
            <person name="Kuo A."/>
            <person name="Mondo S."/>
            <person name="Pangilinan J."/>
            <person name="Riley R."/>
            <person name="Labutti K."/>
            <person name="Andreopoulos B."/>
            <person name="Lipzen A."/>
            <person name="Chen C."/>
            <person name="Yanf M."/>
            <person name="Daum C."/>
            <person name="Ng V."/>
            <person name="Clum A."/>
            <person name="Steindorff A."/>
            <person name="Ohm R."/>
            <person name="Martin F."/>
            <person name="Silar P."/>
            <person name="Natvig D."/>
            <person name="Lalanne C."/>
            <person name="Gautier V."/>
            <person name="Ament-Velasquez S.L."/>
            <person name="Kruys A."/>
            <person name="Hutchinson M.I."/>
            <person name="Powell A.J."/>
            <person name="Barry K."/>
            <person name="Miller A.N."/>
            <person name="Grigoriev I.V."/>
            <person name="Debuchy R."/>
            <person name="Gladieux P."/>
            <person name="Thoren M.H."/>
            <person name="Johannesson H."/>
        </authorList>
    </citation>
    <scope>NUCLEOTIDE SEQUENCE</scope>
    <source>
        <strain evidence="2">CBS 118394</strain>
    </source>
</reference>
<reference evidence="2" key="1">
    <citation type="journal article" date="2023" name="Mol. Phylogenet. Evol.">
        <title>Genome-scale phylogeny and comparative genomics of the fungal order Sordariales.</title>
        <authorList>
            <person name="Hensen N."/>
            <person name="Bonometti L."/>
            <person name="Westerberg I."/>
            <person name="Brannstrom I.O."/>
            <person name="Guillou S."/>
            <person name="Cros-Aarteil S."/>
            <person name="Calhoun S."/>
            <person name="Haridas S."/>
            <person name="Kuo A."/>
            <person name="Mondo S."/>
            <person name="Pangilinan J."/>
            <person name="Riley R."/>
            <person name="LaButti K."/>
            <person name="Andreopoulos B."/>
            <person name="Lipzen A."/>
            <person name="Chen C."/>
            <person name="Yan M."/>
            <person name="Daum C."/>
            <person name="Ng V."/>
            <person name="Clum A."/>
            <person name="Steindorff A."/>
            <person name="Ohm R.A."/>
            <person name="Martin F."/>
            <person name="Silar P."/>
            <person name="Natvig D.O."/>
            <person name="Lalanne C."/>
            <person name="Gautier V."/>
            <person name="Ament-Velasquez S.L."/>
            <person name="Kruys A."/>
            <person name="Hutchinson M.I."/>
            <person name="Powell A.J."/>
            <person name="Barry K."/>
            <person name="Miller A.N."/>
            <person name="Grigoriev I.V."/>
            <person name="Debuchy R."/>
            <person name="Gladieux P."/>
            <person name="Hiltunen Thoren M."/>
            <person name="Johannesson H."/>
        </authorList>
    </citation>
    <scope>NUCLEOTIDE SEQUENCE</scope>
    <source>
        <strain evidence="2">CBS 118394</strain>
    </source>
</reference>
<dbReference type="PANTHER" id="PTHR24148:SF82">
    <property type="entry name" value="HETEROKARYON INCOMPATIBILITY DOMAIN-CONTAINING PROTEIN"/>
    <property type="match status" value="1"/>
</dbReference>
<feature type="domain" description="Heterokaryon incompatibility" evidence="1">
    <location>
        <begin position="49"/>
        <end position="197"/>
    </location>
</feature>
<evidence type="ECO:0000313" key="2">
    <source>
        <dbReference type="EMBL" id="KAK3324999.1"/>
    </source>
</evidence>
<comment type="caution">
    <text evidence="2">The sequence shown here is derived from an EMBL/GenBank/DDBJ whole genome shotgun (WGS) entry which is preliminary data.</text>
</comment>
<evidence type="ECO:0000259" key="1">
    <source>
        <dbReference type="Pfam" id="PF06985"/>
    </source>
</evidence>
<gene>
    <name evidence="2" type="ORF">B0H66DRAFT_547218</name>
</gene>
<proteinExistence type="predicted"/>
<dbReference type="InterPro" id="IPR010730">
    <property type="entry name" value="HET"/>
</dbReference>
<dbReference type="Pfam" id="PF06985">
    <property type="entry name" value="HET"/>
    <property type="match status" value="1"/>
</dbReference>
<dbReference type="PANTHER" id="PTHR24148">
    <property type="entry name" value="ANKYRIN REPEAT DOMAIN-CONTAINING PROTEIN 39 HOMOLOG-RELATED"/>
    <property type="match status" value="1"/>
</dbReference>
<dbReference type="EMBL" id="JAUEDM010000002">
    <property type="protein sequence ID" value="KAK3324999.1"/>
    <property type="molecule type" value="Genomic_DNA"/>
</dbReference>
<keyword evidence="3" id="KW-1185">Reference proteome</keyword>
<dbReference type="Proteomes" id="UP001283341">
    <property type="component" value="Unassembled WGS sequence"/>
</dbReference>
<sequence length="658" mass="73989">MEQFSGSTTPHRKLNGDELRYVKLHPAASDSDPVICSLHYSPPLRGESYETLSYAWGSTAKTAPITLDGCEFPVTINLFDALVQLRLQEQPRLLWIDAICINQQDGEERSALVQKMRDIYQHSGKTIVWLGTPGKKHEQDAIEAAYSIAREIASLLDGSETSILKEAEFYKKNRISLLYLADICSRAWFRRVWVIQEVDRDQEQQQGDKTSLAAGISSIRISQQREIWLYCGGSSILFQTLFSACEAAALMVSTTATWTIGSCRIRAMANAYDIRRYLEEAEGYGHGTITSGHKLAMILSAAAYAKSTDPRDKIYALLGLLPPSTLAVLPKNLKPDYTKDISSIFKDYAAYIIRSAGLIDVMYFTAGGTKPKDPLSLPTWVPDWSRDGYAMSEKLAAKYCIASSAVLARGRGPQVRGADTESPRLVVNGIRTGTIKLILPRIGKDSHKREDNRGPKEKLENLSVKRKYMHVRNYLCILELIRDPHGTGHELPQQVQWAKDNWLRLLTRSPKSARDSATTSLETVSKVYDTLLTDPDPSPETLARTEFVVYHIYRRLSGRTAVVCSDGTSHLCDRYGGEPQIEDCLFVLEGSVHQYVLRPVGSCYNRDIVWQRINNTSFRPPELQAFWEAGKATNVTAHKKVTEFWERNEELVERVIIV</sequence>
<accession>A0AAE0IH10</accession>
<name>A0AAE0IH10_9PEZI</name>